<name>A0ABY2UK20_9GAMM</name>
<organism evidence="1 2">
    <name type="scientific">Microbulbifer harenosus</name>
    <dbReference type="NCBI Taxonomy" id="2576840"/>
    <lineage>
        <taxon>Bacteria</taxon>
        <taxon>Pseudomonadati</taxon>
        <taxon>Pseudomonadota</taxon>
        <taxon>Gammaproteobacteria</taxon>
        <taxon>Cellvibrionales</taxon>
        <taxon>Microbulbiferaceae</taxon>
        <taxon>Microbulbifer</taxon>
    </lineage>
</organism>
<dbReference type="EMBL" id="VANI01000013">
    <property type="protein sequence ID" value="TLM76597.1"/>
    <property type="molecule type" value="Genomic_DNA"/>
</dbReference>
<evidence type="ECO:0000313" key="2">
    <source>
        <dbReference type="Proteomes" id="UP000306791"/>
    </source>
</evidence>
<evidence type="ECO:0008006" key="3">
    <source>
        <dbReference type="Google" id="ProtNLM"/>
    </source>
</evidence>
<keyword evidence="2" id="KW-1185">Reference proteome</keyword>
<sequence length="294" mass="33479">MFDAIKYSSLQLREINSPCIPFGPSFKRAQPSKIRLPLCTLELRLPKHNRIRGDSTGQRKIGSDIYDLEGRSFNRNIMPSQSWEYSSIANRKWAFNGPWFSGLMGQLTFSAVAVKTTISNPKLNFLHPRAFESGVFGYLTASEGHALYDEGRKIPEYKAPLNWSPIPNLPVPAVQFDMEMATPICRYHLAFIPVSRDRLVCLRFDYWQECSGSQDEKDQKISPKPMQDLIDNIIRSVTLTPSPELEAELGEIRKICPNLSVSPECSPLKWPADVDKDGITILEYDKRRYALPTH</sequence>
<protein>
    <recommendedName>
        <fullName evidence="3">DUF2169 domain-containing protein</fullName>
    </recommendedName>
</protein>
<gene>
    <name evidence="1" type="ORF">FDY93_12785</name>
</gene>
<dbReference type="Proteomes" id="UP000306791">
    <property type="component" value="Unassembled WGS sequence"/>
</dbReference>
<proteinExistence type="predicted"/>
<dbReference type="RefSeq" id="WP_138236148.1">
    <property type="nucleotide sequence ID" value="NZ_CP185860.1"/>
</dbReference>
<evidence type="ECO:0000313" key="1">
    <source>
        <dbReference type="EMBL" id="TLM76597.1"/>
    </source>
</evidence>
<reference evidence="1 2" key="1">
    <citation type="submission" date="2019-05" db="EMBL/GenBank/DDBJ databases">
        <title>Microbulbifer harenosus sp. nov., an alginate-degrading bacterium isolated from coastal sand.</title>
        <authorList>
            <person name="Huang H."/>
            <person name="Mo K."/>
            <person name="Bao S."/>
        </authorList>
    </citation>
    <scope>NUCLEOTIDE SEQUENCE [LARGE SCALE GENOMIC DNA]</scope>
    <source>
        <strain evidence="1 2">HB161719</strain>
    </source>
</reference>
<accession>A0ABY2UK20</accession>
<comment type="caution">
    <text evidence="1">The sequence shown here is derived from an EMBL/GenBank/DDBJ whole genome shotgun (WGS) entry which is preliminary data.</text>
</comment>